<accession>U1UZW5</accession>
<proteinExistence type="predicted"/>
<evidence type="ECO:0000313" key="2">
    <source>
        <dbReference type="EMBL" id="ERH60667.1"/>
    </source>
</evidence>
<dbReference type="AlphaFoldDB" id="A0A1I1BMD6"/>
<protein>
    <submittedName>
        <fullName evidence="2">Uncharacterized protein</fullName>
    </submittedName>
</protein>
<dbReference type="Proteomes" id="UP000016504">
    <property type="component" value="Unassembled WGS sequence"/>
</dbReference>
<evidence type="ECO:0000256" key="1">
    <source>
        <dbReference type="SAM" id="MobiDB-lite"/>
    </source>
</evidence>
<comment type="caution">
    <text evidence="2">The sequence shown here is derived from an EMBL/GenBank/DDBJ whole genome shotgun (WGS) entry which is preliminary data.</text>
</comment>
<feature type="compositionally biased region" description="Gly residues" evidence="1">
    <location>
        <begin position="24"/>
        <end position="39"/>
    </location>
</feature>
<dbReference type="PATRIC" id="fig|1390371.3.peg.988"/>
<organism evidence="2 3">
    <name type="scientific">Pseudomonas simiae</name>
    <dbReference type="NCBI Taxonomy" id="321846"/>
    <lineage>
        <taxon>Bacteria</taxon>
        <taxon>Pseudomonadati</taxon>
        <taxon>Pseudomonadota</taxon>
        <taxon>Gammaproteobacteria</taxon>
        <taxon>Pseudomonadales</taxon>
        <taxon>Pseudomonadaceae</taxon>
        <taxon>Pseudomonas</taxon>
    </lineage>
</organism>
<accession>A0A1I1BMD6</accession>
<gene>
    <name evidence="2" type="ORF">O204_18240</name>
</gene>
<evidence type="ECO:0000313" key="3">
    <source>
        <dbReference type="Proteomes" id="UP000016504"/>
    </source>
</evidence>
<dbReference type="EMBL" id="AVQG01000004">
    <property type="protein sequence ID" value="ERH60667.1"/>
    <property type="molecule type" value="Genomic_DNA"/>
</dbReference>
<reference evidence="2 3" key="1">
    <citation type="submission" date="2013-08" db="EMBL/GenBank/DDBJ databases">
        <title>Biodegradation of aromatic compounds in biofilm forming Pseudomonas isolated from sewage sludge.</title>
        <authorList>
            <person name="Qureshi A."/>
            <person name="Ghosh S."/>
            <person name="Khardenavis A.A."/>
            <person name="Kapley A."/>
            <person name="Purohit H.J."/>
        </authorList>
    </citation>
    <scope>NUCLEOTIDE SEQUENCE [LARGE SCALE GENOMIC DNA]</scope>
    <source>
        <strain evidence="2 3">EGD-AQ6</strain>
    </source>
</reference>
<name>A0A1I1BMD6_9PSED</name>
<feature type="region of interest" description="Disordered" evidence="1">
    <location>
        <begin position="24"/>
        <end position="63"/>
    </location>
</feature>
<sequence length="63" mass="6053">MMEEIGKAGGQMAMQLISGLMKGLAGGAGGGGGGEGGGASAPSKPGEDMMPSAPPKIEISDYQ</sequence>